<comment type="caution">
    <text evidence="1">The sequence shown here is derived from an EMBL/GenBank/DDBJ whole genome shotgun (WGS) entry which is preliminary data.</text>
</comment>
<sequence length="233" mass="25854">MNERVEEACEAILEQKNRGSEMDVSQVIQYLGSHAYSKMECIIAVTKLFALRLPEAKEIVHSSPTFAYRKEADEATQAIFIEGIQKVAKLHEPLSVQLLLEIWEGEPVPEFSGRVSLIGEASELKPNEIVNDQFLVLEIPTALVSAPVFIVILPDGGMISILRPDGSFVHELSDLEDFDCAAARLNLSASEIRRMQVAAYAKAMAGTDQDLDSAWVEAGLESLRKMYDEEEKV</sequence>
<dbReference type="Proteomes" id="UP000186607">
    <property type="component" value="Unassembled WGS sequence"/>
</dbReference>
<evidence type="ECO:0000313" key="1">
    <source>
        <dbReference type="EMBL" id="OLV19938.1"/>
    </source>
</evidence>
<name>A0A1U7P463_9DEIO</name>
<accession>A0A1U7P463</accession>
<dbReference type="AlphaFoldDB" id="A0A1U7P463"/>
<protein>
    <submittedName>
        <fullName evidence="1">Uncharacterized protein</fullName>
    </submittedName>
</protein>
<proteinExistence type="predicted"/>
<gene>
    <name evidence="1" type="ORF">BOO71_0001510</name>
</gene>
<reference evidence="1 2" key="1">
    <citation type="submission" date="2017-01" db="EMBL/GenBank/DDBJ databases">
        <title>Genome Analysis of Deinococcus marmoris KOPRI26562.</title>
        <authorList>
            <person name="Kim J.H."/>
            <person name="Oh H.-M."/>
        </authorList>
    </citation>
    <scope>NUCLEOTIDE SEQUENCE [LARGE SCALE GENOMIC DNA]</scope>
    <source>
        <strain evidence="1 2">KOPRI26562</strain>
    </source>
</reference>
<keyword evidence="2" id="KW-1185">Reference proteome</keyword>
<evidence type="ECO:0000313" key="2">
    <source>
        <dbReference type="Proteomes" id="UP000186607"/>
    </source>
</evidence>
<organism evidence="1 2">
    <name type="scientific">Deinococcus marmoris</name>
    <dbReference type="NCBI Taxonomy" id="249408"/>
    <lineage>
        <taxon>Bacteria</taxon>
        <taxon>Thermotogati</taxon>
        <taxon>Deinococcota</taxon>
        <taxon>Deinococci</taxon>
        <taxon>Deinococcales</taxon>
        <taxon>Deinococcaceae</taxon>
        <taxon>Deinococcus</taxon>
    </lineage>
</organism>
<dbReference type="RefSeq" id="WP_075830414.1">
    <property type="nucleotide sequence ID" value="NZ_MSTI01000018.1"/>
</dbReference>
<dbReference type="EMBL" id="MSTI01000018">
    <property type="protein sequence ID" value="OLV19938.1"/>
    <property type="molecule type" value="Genomic_DNA"/>
</dbReference>
<dbReference type="STRING" id="249408.BOO71_0001510"/>